<dbReference type="InterPro" id="IPR007059">
    <property type="entry name" value="DmsC"/>
</dbReference>
<evidence type="ECO:0000313" key="2">
    <source>
        <dbReference type="EMBL" id="KLV10305.1"/>
    </source>
</evidence>
<feature type="transmembrane region" description="Helical" evidence="1">
    <location>
        <begin position="208"/>
        <end position="229"/>
    </location>
</feature>
<feature type="transmembrane region" description="Helical" evidence="1">
    <location>
        <begin position="6"/>
        <end position="36"/>
    </location>
</feature>
<name>A0A0J1HFA7_9GAMM</name>
<keyword evidence="1" id="KW-0472">Membrane</keyword>
<feature type="transmembrane region" description="Helical" evidence="1">
    <location>
        <begin position="75"/>
        <end position="95"/>
    </location>
</feature>
<protein>
    <submittedName>
        <fullName evidence="2">Dimethyl sulfoxide reductase</fullName>
    </submittedName>
</protein>
<accession>A0A0J1HFA7</accession>
<feature type="transmembrane region" description="Helical" evidence="1">
    <location>
        <begin position="172"/>
        <end position="196"/>
    </location>
</feature>
<reference evidence="2 3" key="1">
    <citation type="submission" date="2015-05" db="EMBL/GenBank/DDBJ databases">
        <title>Photobacterium galathea sp. nov.</title>
        <authorList>
            <person name="Machado H."/>
            <person name="Gram L."/>
        </authorList>
    </citation>
    <scope>NUCLEOTIDE SEQUENCE [LARGE SCALE GENOMIC DNA]</scope>
    <source>
        <strain evidence="2 3">DSM 22954</strain>
    </source>
</reference>
<gene>
    <name evidence="2" type="ORF">ABT57_07015</name>
</gene>
<evidence type="ECO:0000313" key="3">
    <source>
        <dbReference type="Proteomes" id="UP000035909"/>
    </source>
</evidence>
<feature type="transmembrane region" description="Helical" evidence="1">
    <location>
        <begin position="48"/>
        <end position="69"/>
    </location>
</feature>
<feature type="transmembrane region" description="Helical" evidence="1">
    <location>
        <begin position="236"/>
        <end position="255"/>
    </location>
</feature>
<comment type="caution">
    <text evidence="2">The sequence shown here is derived from an EMBL/GenBank/DDBJ whole genome shotgun (WGS) entry which is preliminary data.</text>
</comment>
<dbReference type="AlphaFoldDB" id="A0A0J1HFA7"/>
<dbReference type="RefSeq" id="WP_047884468.1">
    <property type="nucleotide sequence ID" value="NZ_CP071326.1"/>
</dbReference>
<keyword evidence="3" id="KW-1185">Reference proteome</keyword>
<dbReference type="PATRIC" id="fig|320778.3.peg.1511"/>
<dbReference type="STRING" id="320778.ABT57_07015"/>
<dbReference type="GO" id="GO:0016020">
    <property type="term" value="C:membrane"/>
    <property type="evidence" value="ECO:0007669"/>
    <property type="project" value="InterPro"/>
</dbReference>
<sequence>MAWFEWPLILSSVLAGVAIGAFLINGAVILSGKLCFGQSDRLHRTMPVLWLMIFLSMFFRETTLILAAAETAYQPSLAAILVFTFFALALIYWFAEKALWGSDRLRRSLLVLVMLVGAGIFLLAFQGHGFVMQNDSRLAVGYFLAVVLCGGTLLAHTMLIRAEHKVEPLNRILPYVGLAIAVVGLLAALPQLTILAEELELMGEVMPFVTQLMSVGLLLGALGVWFMPALTRSKPVAGVMTFALGLNAVAAYLVGTGI</sequence>
<dbReference type="EMBL" id="LDOU01000006">
    <property type="protein sequence ID" value="KLV10305.1"/>
    <property type="molecule type" value="Genomic_DNA"/>
</dbReference>
<dbReference type="GO" id="GO:0019645">
    <property type="term" value="P:anaerobic electron transport chain"/>
    <property type="evidence" value="ECO:0007669"/>
    <property type="project" value="InterPro"/>
</dbReference>
<dbReference type="Pfam" id="PF04976">
    <property type="entry name" value="DmsC"/>
    <property type="match status" value="1"/>
</dbReference>
<evidence type="ECO:0000256" key="1">
    <source>
        <dbReference type="SAM" id="Phobius"/>
    </source>
</evidence>
<feature type="transmembrane region" description="Helical" evidence="1">
    <location>
        <begin position="107"/>
        <end position="127"/>
    </location>
</feature>
<keyword evidence="1" id="KW-1133">Transmembrane helix</keyword>
<dbReference type="Proteomes" id="UP000035909">
    <property type="component" value="Unassembled WGS sequence"/>
</dbReference>
<proteinExistence type="predicted"/>
<keyword evidence="1" id="KW-0812">Transmembrane</keyword>
<organism evidence="2 3">
    <name type="scientific">Photobacterium ganghwense</name>
    <dbReference type="NCBI Taxonomy" id="320778"/>
    <lineage>
        <taxon>Bacteria</taxon>
        <taxon>Pseudomonadati</taxon>
        <taxon>Pseudomonadota</taxon>
        <taxon>Gammaproteobacteria</taxon>
        <taxon>Vibrionales</taxon>
        <taxon>Vibrionaceae</taxon>
        <taxon>Photobacterium</taxon>
    </lineage>
</organism>
<dbReference type="OrthoDB" id="5812702at2"/>
<feature type="transmembrane region" description="Helical" evidence="1">
    <location>
        <begin position="139"/>
        <end position="160"/>
    </location>
</feature>